<keyword evidence="1" id="KW-1133">Transmembrane helix</keyword>
<evidence type="ECO:0000256" key="1">
    <source>
        <dbReference type="SAM" id="Phobius"/>
    </source>
</evidence>
<dbReference type="Proteomes" id="UP000323521">
    <property type="component" value="Chromosome"/>
</dbReference>
<proteinExistence type="predicted"/>
<dbReference type="EMBL" id="CP017634">
    <property type="protein sequence ID" value="ATW24073.1"/>
    <property type="molecule type" value="Genomic_DNA"/>
</dbReference>
<organism evidence="2 3">
    <name type="scientific">Formimonas warabiya</name>
    <dbReference type="NCBI Taxonomy" id="1761012"/>
    <lineage>
        <taxon>Bacteria</taxon>
        <taxon>Bacillati</taxon>
        <taxon>Bacillota</taxon>
        <taxon>Clostridia</taxon>
        <taxon>Eubacteriales</taxon>
        <taxon>Peptococcaceae</taxon>
        <taxon>Candidatus Formimonas</taxon>
    </lineage>
</organism>
<feature type="transmembrane region" description="Helical" evidence="1">
    <location>
        <begin position="137"/>
        <end position="158"/>
    </location>
</feature>
<evidence type="ECO:0000313" key="3">
    <source>
        <dbReference type="Proteomes" id="UP000323521"/>
    </source>
</evidence>
<dbReference type="Pfam" id="PF01944">
    <property type="entry name" value="SpoIIM"/>
    <property type="match status" value="1"/>
</dbReference>
<dbReference type="AlphaFoldDB" id="A0A3G1KNM9"/>
<feature type="transmembrane region" description="Helical" evidence="1">
    <location>
        <begin position="84"/>
        <end position="117"/>
    </location>
</feature>
<sequence length="209" mass="23001">MAGTLKALIAKNLQENLVIYLIIPVIFLCGVFFGTLGVKELNSSQVKELVDFVDGFINNLPTAAVNASLETRHALTVNLKTLFYIWLLGLMVIGIPLTMIIVFTRGFIFGFTVSFLIEQKLFQGILVVLLTVLPQNVLFIPVILVAAVFSISFSLFVVKGKFAGKTLNLSKKFVSYTLTFVVLGLFVVLASFIQGYVSPSLVKAVFYFS</sequence>
<name>A0A3G1KNM9_FORW1</name>
<reference evidence="2 3" key="1">
    <citation type="submission" date="2016-10" db="EMBL/GenBank/DDBJ databases">
        <title>Complete Genome Sequence of Peptococcaceae strain DCMF.</title>
        <authorList>
            <person name="Edwards R.J."/>
            <person name="Holland S.I."/>
            <person name="Deshpande N.P."/>
            <person name="Wong Y.K."/>
            <person name="Ertan H."/>
            <person name="Manefield M."/>
            <person name="Russell T.L."/>
            <person name="Lee M.J."/>
        </authorList>
    </citation>
    <scope>NUCLEOTIDE SEQUENCE [LARGE SCALE GENOMIC DNA]</scope>
    <source>
        <strain evidence="2 3">DCMF</strain>
    </source>
</reference>
<accession>A0A3G1KNM9</accession>
<dbReference type="NCBIfam" id="TIGR02831">
    <property type="entry name" value="spo_II_M"/>
    <property type="match status" value="1"/>
</dbReference>
<dbReference type="RefSeq" id="WP_214659081.1">
    <property type="nucleotide sequence ID" value="NZ_CP017634.1"/>
</dbReference>
<keyword evidence="3" id="KW-1185">Reference proteome</keyword>
<keyword evidence="1" id="KW-0472">Membrane</keyword>
<dbReference type="KEGG" id="fwa:DCMF_04085"/>
<dbReference type="InterPro" id="IPR002798">
    <property type="entry name" value="SpoIIM-like"/>
</dbReference>
<evidence type="ECO:0000313" key="2">
    <source>
        <dbReference type="EMBL" id="ATW24073.1"/>
    </source>
</evidence>
<protein>
    <submittedName>
        <fullName evidence="2">Stage II sporulation protein M</fullName>
    </submittedName>
</protein>
<dbReference type="InterPro" id="IPR014196">
    <property type="entry name" value="SpoIIM"/>
</dbReference>
<gene>
    <name evidence="2" type="ORF">DCMF_04085</name>
</gene>
<feature type="transmembrane region" description="Helical" evidence="1">
    <location>
        <begin position="17"/>
        <end position="38"/>
    </location>
</feature>
<keyword evidence="1" id="KW-0812">Transmembrane</keyword>
<feature type="transmembrane region" description="Helical" evidence="1">
    <location>
        <begin position="178"/>
        <end position="197"/>
    </location>
</feature>
<dbReference type="PIRSF" id="PIRSF038973">
    <property type="entry name" value="SpoIIM"/>
    <property type="match status" value="1"/>
</dbReference>